<dbReference type="AlphaFoldDB" id="A0A0N4Y1N6"/>
<name>A0A0N4Y1N6_NIPBR</name>
<dbReference type="EMBL" id="UYSL01020157">
    <property type="protein sequence ID" value="VDL73134.1"/>
    <property type="molecule type" value="Genomic_DNA"/>
</dbReference>
<protein>
    <submittedName>
        <fullName evidence="3">Reverse transcriptase</fullName>
    </submittedName>
</protein>
<evidence type="ECO:0000313" key="1">
    <source>
        <dbReference type="EMBL" id="VDL73134.1"/>
    </source>
</evidence>
<accession>A0A0N4Y1N6</accession>
<proteinExistence type="predicted"/>
<evidence type="ECO:0000313" key="3">
    <source>
        <dbReference type="WBParaSite" id="NBR_0000954401-mRNA-1"/>
    </source>
</evidence>
<reference evidence="3" key="1">
    <citation type="submission" date="2017-02" db="UniProtKB">
        <authorList>
            <consortium name="WormBaseParasite"/>
        </authorList>
    </citation>
    <scope>IDENTIFICATION</scope>
</reference>
<organism evidence="3">
    <name type="scientific">Nippostrongylus brasiliensis</name>
    <name type="common">Rat hookworm</name>
    <dbReference type="NCBI Taxonomy" id="27835"/>
    <lineage>
        <taxon>Eukaryota</taxon>
        <taxon>Metazoa</taxon>
        <taxon>Ecdysozoa</taxon>
        <taxon>Nematoda</taxon>
        <taxon>Chromadorea</taxon>
        <taxon>Rhabditida</taxon>
        <taxon>Rhabditina</taxon>
        <taxon>Rhabditomorpha</taxon>
        <taxon>Strongyloidea</taxon>
        <taxon>Heligmosomidae</taxon>
        <taxon>Nippostrongylus</taxon>
    </lineage>
</organism>
<reference evidence="1 2" key="2">
    <citation type="submission" date="2018-11" db="EMBL/GenBank/DDBJ databases">
        <authorList>
            <consortium name="Pathogen Informatics"/>
        </authorList>
    </citation>
    <scope>NUCLEOTIDE SEQUENCE [LARGE SCALE GENOMIC DNA]</scope>
</reference>
<dbReference type="Proteomes" id="UP000271162">
    <property type="component" value="Unassembled WGS sequence"/>
</dbReference>
<keyword evidence="2" id="KW-1185">Reference proteome</keyword>
<dbReference type="WBParaSite" id="NBR_0000954401-mRNA-1">
    <property type="protein sequence ID" value="NBR_0000954401-mRNA-1"/>
    <property type="gene ID" value="NBR_0000954401"/>
</dbReference>
<evidence type="ECO:0000313" key="2">
    <source>
        <dbReference type="Proteomes" id="UP000271162"/>
    </source>
</evidence>
<sequence length="104" mass="11469">MPSPLCGVSLAKIYAAQLGNGSDLHRDNSAVENALTYGPAMLQNSKKMRSFVESVFYTVSHLLEDFALDIIDRLLKSKVLNKLHHLPILTPGSRLIIGNPRDKP</sequence>
<gene>
    <name evidence="1" type="ORF">NBR_LOCUS9545</name>
</gene>